<dbReference type="InterPro" id="IPR029044">
    <property type="entry name" value="Nucleotide-diphossugar_trans"/>
</dbReference>
<dbReference type="RefSeq" id="WP_111504198.1">
    <property type="nucleotide sequence ID" value="NZ_CP021965.1"/>
</dbReference>
<protein>
    <recommendedName>
        <fullName evidence="1">Glycosyltransferase 2-like domain-containing protein</fullName>
    </recommendedName>
</protein>
<name>A0AAD0P3M7_9BACL</name>
<accession>A0AAD0P3M7</accession>
<dbReference type="PANTHER" id="PTHR43630">
    <property type="entry name" value="POLY-BETA-1,6-N-ACETYL-D-GLUCOSAMINE SYNTHASE"/>
    <property type="match status" value="1"/>
</dbReference>
<dbReference type="SUPFAM" id="SSF48452">
    <property type="entry name" value="TPR-like"/>
    <property type="match status" value="1"/>
</dbReference>
<dbReference type="PANTHER" id="PTHR43630:SF2">
    <property type="entry name" value="GLYCOSYLTRANSFERASE"/>
    <property type="match status" value="1"/>
</dbReference>
<dbReference type="CDD" id="cd02511">
    <property type="entry name" value="Beta4Glucosyltransferase"/>
    <property type="match status" value="1"/>
</dbReference>
<dbReference type="Pfam" id="PF00535">
    <property type="entry name" value="Glycos_transf_2"/>
    <property type="match status" value="2"/>
</dbReference>
<dbReference type="EMBL" id="CP021965">
    <property type="protein sequence ID" value="AWV33886.1"/>
    <property type="molecule type" value="Genomic_DNA"/>
</dbReference>
<dbReference type="InterPro" id="IPR011990">
    <property type="entry name" value="TPR-like_helical_dom_sf"/>
</dbReference>
<evidence type="ECO:0000313" key="3">
    <source>
        <dbReference type="Proteomes" id="UP000249163"/>
    </source>
</evidence>
<dbReference type="Proteomes" id="UP000249163">
    <property type="component" value="Chromosome"/>
</dbReference>
<feature type="domain" description="Glycosyltransferase 2-like" evidence="1">
    <location>
        <begin position="16"/>
        <end position="136"/>
    </location>
</feature>
<gene>
    <name evidence="2" type="ORF">CD191_15385</name>
</gene>
<dbReference type="Gene3D" id="3.90.550.10">
    <property type="entry name" value="Spore Coat Polysaccharide Biosynthesis Protein SpsA, Chain A"/>
    <property type="match status" value="2"/>
</dbReference>
<feature type="domain" description="Glycosyltransferase 2-like" evidence="1">
    <location>
        <begin position="253"/>
        <end position="368"/>
    </location>
</feature>
<dbReference type="SUPFAM" id="SSF53448">
    <property type="entry name" value="Nucleotide-diphospho-sugar transferases"/>
    <property type="match status" value="2"/>
</dbReference>
<reference evidence="2 3" key="1">
    <citation type="submission" date="2017-06" db="EMBL/GenBank/DDBJ databases">
        <title>Complete genome sequence of Paenibacillus odorifer CBA7130.</title>
        <authorList>
            <person name="Nam Y.-D."/>
            <person name="Kang J."/>
            <person name="Chung W.-H."/>
        </authorList>
    </citation>
    <scope>NUCLEOTIDE SEQUENCE [LARGE SCALE GENOMIC DNA]</scope>
    <source>
        <strain evidence="2 3">CBA7130</strain>
    </source>
</reference>
<organism evidence="2 3">
    <name type="scientific">Paenibacillus odorifer</name>
    <dbReference type="NCBI Taxonomy" id="189426"/>
    <lineage>
        <taxon>Bacteria</taxon>
        <taxon>Bacillati</taxon>
        <taxon>Bacillota</taxon>
        <taxon>Bacilli</taxon>
        <taxon>Bacillales</taxon>
        <taxon>Paenibacillaceae</taxon>
        <taxon>Paenibacillus</taxon>
    </lineage>
</organism>
<sequence length="605" mass="69331">MNISIILLAQHFNLTAQCLDRIKKYTSMSYELIVVSDNKSAELSNYLAYECGVHVIHSRSKGVAAAFNLGAVSSSGDRLVFIRDQIMVNEGWLEELSGCLDHHSNAAIVGPRMNDVSGAQRIPIVYQNMEQLYQSSSMLAIGKSKSWTRVPRLVSLLMMIPRRYFEQIGSFDERFEVESYEDDDLCYRTLSMNLDIYIAEGCVVFRKEPPSVDLNDPDWYNNRLILNRAMAISKWGFDLTSSLHSGTRKVTVSLCMIVKNEEHTLGRCLSSVRELVDEIIIVDTGSSDGTKELAASYGARVYDFEWVNDFSKARNYAFSLATQEYLLWLDADDYLQLEDTKALQSIVSELPWDIDAVSMHYYLDRDKDGSVTSSLRRNRLVRRSCDFRWIGVVHEYLEVAGNVFYAELGITHDRKHTQSSRNLLIYEEMLKAQTRFTPRDLFYYANELYDHGQWQRAIEQYDAFIAMTNGWMEDKLLASRRAGDALSQLGLFQEAKLKVLQAFALSPPRAEACCQLGSYELIEQRFENAAFWYKLATEVPKPTEPNARVDVPAWTWLPHLQLCVCYDRLGQYEQAHCHNEIAGSYVPDSPSVMANRDYLKQYITL</sequence>
<dbReference type="Gene3D" id="1.25.40.10">
    <property type="entry name" value="Tetratricopeptide repeat domain"/>
    <property type="match status" value="1"/>
</dbReference>
<evidence type="ECO:0000313" key="2">
    <source>
        <dbReference type="EMBL" id="AWV33886.1"/>
    </source>
</evidence>
<proteinExistence type="predicted"/>
<dbReference type="AlphaFoldDB" id="A0AAD0P3M7"/>
<evidence type="ECO:0000259" key="1">
    <source>
        <dbReference type="Pfam" id="PF00535"/>
    </source>
</evidence>
<dbReference type="InterPro" id="IPR001173">
    <property type="entry name" value="Glyco_trans_2-like"/>
</dbReference>